<accession>A0A495EV49</accession>
<dbReference type="InterPro" id="IPR037123">
    <property type="entry name" value="PRibGlycinamide_synth_C_sf"/>
</dbReference>
<evidence type="ECO:0000256" key="6">
    <source>
        <dbReference type="ARBA" id="ARBA00022741"/>
    </source>
</evidence>
<keyword evidence="5 12" id="KW-0436">Ligase</keyword>
<dbReference type="GO" id="GO:0046872">
    <property type="term" value="F:metal ion binding"/>
    <property type="evidence" value="ECO:0007669"/>
    <property type="project" value="InterPro"/>
</dbReference>
<evidence type="ECO:0000256" key="2">
    <source>
        <dbReference type="ARBA" id="ARBA00001946"/>
    </source>
</evidence>
<feature type="domain" description="ATP-grasp" evidence="14">
    <location>
        <begin position="127"/>
        <end position="327"/>
    </location>
</feature>
<dbReference type="InterPro" id="IPR020559">
    <property type="entry name" value="PRibGlycinamide_synth_CS"/>
</dbReference>
<evidence type="ECO:0000256" key="12">
    <source>
        <dbReference type="HAMAP-Rule" id="MF_00138"/>
    </source>
</evidence>
<evidence type="ECO:0000256" key="9">
    <source>
        <dbReference type="ARBA" id="ARBA00038345"/>
    </source>
</evidence>
<name>A0A495EV49_9MICC</name>
<proteinExistence type="inferred from homology"/>
<dbReference type="Gene3D" id="3.30.1490.20">
    <property type="entry name" value="ATP-grasp fold, A domain"/>
    <property type="match status" value="1"/>
</dbReference>
<dbReference type="EMBL" id="RBIR01000002">
    <property type="protein sequence ID" value="RKR20885.1"/>
    <property type="molecule type" value="Genomic_DNA"/>
</dbReference>
<dbReference type="UniPathway" id="UPA00074">
    <property type="reaction ID" value="UER00125"/>
</dbReference>
<dbReference type="Proteomes" id="UP000276055">
    <property type="component" value="Unassembled WGS sequence"/>
</dbReference>
<dbReference type="InterPro" id="IPR013815">
    <property type="entry name" value="ATP_grasp_subdomain_1"/>
</dbReference>
<dbReference type="SMART" id="SM01209">
    <property type="entry name" value="GARS_A"/>
    <property type="match status" value="1"/>
</dbReference>
<dbReference type="FunFam" id="3.90.600.10:FF:000001">
    <property type="entry name" value="Trifunctional purine biosynthetic protein adenosine-3"/>
    <property type="match status" value="1"/>
</dbReference>
<comment type="cofactor">
    <cofactor evidence="2">
        <name>Mg(2+)</name>
        <dbReference type="ChEBI" id="CHEBI:18420"/>
    </cofactor>
</comment>
<dbReference type="GO" id="GO:0009113">
    <property type="term" value="P:purine nucleobase biosynthetic process"/>
    <property type="evidence" value="ECO:0007669"/>
    <property type="project" value="InterPro"/>
</dbReference>
<sequence length="456" mass="47084">MSSGRHSLGACGVHHVPLETVKVLVIGPGGREHAIVRSLLADPNVSEVHAAPGNAGISALVPTYAIDANDPDAVAALAVKLTVDLVVVGPEAPLAAGVADAVRAAGIPVFGPSKAAAQLEASKAFAKEVMAEAGVPTAMARVASNAEEAADALDTFGAPYVVKDDGLAAGKGVVVTSNRDEALAHAQTCFDAGGAVVIEEFLDGPEVSVFVLCDGRNTVALSPAQDFKRIFDNDEGPNTGGMGAYTPLEWAPEGLVQEVIDRVAQPTVNQMAHRGTPFVGVLFVGLALTPRGTRVIEFNVRFGDPETQAVLARLKTPLGGLLMAAAKGELDKVQPLRWSKDTAVAVVVAAENYPDTPRTGDRIRGLKKVDALEGVHVIHAGTKLDDEGRVVSAGGRVLAVVALGTDLVEARERAYDGVELVQLDGSQFRTDIGRKAARGQIQVTTPGAPAASKAKA</sequence>
<dbReference type="InterPro" id="IPR016185">
    <property type="entry name" value="PreATP-grasp_dom_sf"/>
</dbReference>
<dbReference type="InterPro" id="IPR011761">
    <property type="entry name" value="ATP-grasp"/>
</dbReference>
<comment type="pathway">
    <text evidence="3 12">Purine metabolism; IMP biosynthesis via de novo pathway; N(1)-(5-phospho-D-ribosyl)glycinamide from 5-phospho-alpha-D-ribose 1-diphosphate: step 2/2.</text>
</comment>
<dbReference type="Gene3D" id="3.30.470.20">
    <property type="entry name" value="ATP-grasp fold, B domain"/>
    <property type="match status" value="1"/>
</dbReference>
<dbReference type="HAMAP" id="MF_00138">
    <property type="entry name" value="GARS"/>
    <property type="match status" value="1"/>
</dbReference>
<organism evidence="15 16">
    <name type="scientific">Arthrobacter oryzae</name>
    <dbReference type="NCBI Taxonomy" id="409290"/>
    <lineage>
        <taxon>Bacteria</taxon>
        <taxon>Bacillati</taxon>
        <taxon>Actinomycetota</taxon>
        <taxon>Actinomycetes</taxon>
        <taxon>Micrococcales</taxon>
        <taxon>Micrococcaceae</taxon>
        <taxon>Arthrobacter</taxon>
    </lineage>
</organism>
<dbReference type="GO" id="GO:0005524">
    <property type="term" value="F:ATP binding"/>
    <property type="evidence" value="ECO:0007669"/>
    <property type="project" value="UniProtKB-UniRule"/>
</dbReference>
<dbReference type="SUPFAM" id="SSF56059">
    <property type="entry name" value="Glutathione synthetase ATP-binding domain-like"/>
    <property type="match status" value="1"/>
</dbReference>
<dbReference type="SMART" id="SM01210">
    <property type="entry name" value="GARS_C"/>
    <property type="match status" value="1"/>
</dbReference>
<dbReference type="PROSITE" id="PS50975">
    <property type="entry name" value="ATP_GRASP"/>
    <property type="match status" value="1"/>
</dbReference>
<dbReference type="GO" id="GO:0006189">
    <property type="term" value="P:'de novo' IMP biosynthetic process"/>
    <property type="evidence" value="ECO:0007669"/>
    <property type="project" value="UniProtKB-UniRule"/>
</dbReference>
<dbReference type="Pfam" id="PF02844">
    <property type="entry name" value="GARS_N"/>
    <property type="match status" value="1"/>
</dbReference>
<evidence type="ECO:0000313" key="15">
    <source>
        <dbReference type="EMBL" id="RKR20885.1"/>
    </source>
</evidence>
<keyword evidence="6 13" id="KW-0547">Nucleotide-binding</keyword>
<dbReference type="PROSITE" id="PS00184">
    <property type="entry name" value="GARS"/>
    <property type="match status" value="1"/>
</dbReference>
<evidence type="ECO:0000256" key="4">
    <source>
        <dbReference type="ARBA" id="ARBA00013255"/>
    </source>
</evidence>
<dbReference type="Gene3D" id="3.40.50.20">
    <property type="match status" value="1"/>
</dbReference>
<dbReference type="EC" id="6.3.4.13" evidence="4 12"/>
<evidence type="ECO:0000256" key="10">
    <source>
        <dbReference type="ARBA" id="ARBA00042242"/>
    </source>
</evidence>
<comment type="similarity">
    <text evidence="9 12">Belongs to the GARS family.</text>
</comment>
<evidence type="ECO:0000313" key="16">
    <source>
        <dbReference type="Proteomes" id="UP000276055"/>
    </source>
</evidence>
<keyword evidence="7 12" id="KW-0658">Purine biosynthesis</keyword>
<gene>
    <name evidence="12" type="primary">purD</name>
    <name evidence="15" type="ORF">C8D78_1528</name>
</gene>
<evidence type="ECO:0000256" key="3">
    <source>
        <dbReference type="ARBA" id="ARBA00005174"/>
    </source>
</evidence>
<comment type="cofactor">
    <cofactor evidence="1">
        <name>Mn(2+)</name>
        <dbReference type="ChEBI" id="CHEBI:29035"/>
    </cofactor>
</comment>
<dbReference type="GO" id="GO:0004637">
    <property type="term" value="F:phosphoribosylamine-glycine ligase activity"/>
    <property type="evidence" value="ECO:0007669"/>
    <property type="project" value="UniProtKB-UniRule"/>
</dbReference>
<dbReference type="SUPFAM" id="SSF52440">
    <property type="entry name" value="PreATP-grasp domain"/>
    <property type="match status" value="1"/>
</dbReference>
<dbReference type="Gene3D" id="3.90.600.10">
    <property type="entry name" value="Phosphoribosylglycinamide synthetase, C-terminal domain"/>
    <property type="match status" value="1"/>
</dbReference>
<evidence type="ECO:0000256" key="5">
    <source>
        <dbReference type="ARBA" id="ARBA00022598"/>
    </source>
</evidence>
<dbReference type="InterPro" id="IPR011054">
    <property type="entry name" value="Rudment_hybrid_motif"/>
</dbReference>
<evidence type="ECO:0000256" key="13">
    <source>
        <dbReference type="PROSITE-ProRule" id="PRU00409"/>
    </source>
</evidence>
<dbReference type="PANTHER" id="PTHR43472:SF1">
    <property type="entry name" value="PHOSPHORIBOSYLAMINE--GLYCINE LIGASE, CHLOROPLASTIC"/>
    <property type="match status" value="1"/>
</dbReference>
<dbReference type="Pfam" id="PF02843">
    <property type="entry name" value="GARS_C"/>
    <property type="match status" value="1"/>
</dbReference>
<dbReference type="InterPro" id="IPR020562">
    <property type="entry name" value="PRibGlycinamide_synth_N"/>
</dbReference>
<protein>
    <recommendedName>
        <fullName evidence="4 12">Phosphoribosylamine--glycine ligase</fullName>
        <ecNumber evidence="4 12">6.3.4.13</ecNumber>
    </recommendedName>
    <alternativeName>
        <fullName evidence="12">GARS</fullName>
    </alternativeName>
    <alternativeName>
        <fullName evidence="10 12">Glycinamide ribonucleotide synthetase</fullName>
    </alternativeName>
    <alternativeName>
        <fullName evidence="11 12">Phosphoribosylglycinamide synthetase</fullName>
    </alternativeName>
</protein>
<evidence type="ECO:0000256" key="8">
    <source>
        <dbReference type="ARBA" id="ARBA00022840"/>
    </source>
</evidence>
<evidence type="ECO:0000256" key="7">
    <source>
        <dbReference type="ARBA" id="ARBA00022755"/>
    </source>
</evidence>
<comment type="caution">
    <text evidence="15">The sequence shown here is derived from an EMBL/GenBank/DDBJ whole genome shotgun (WGS) entry which is preliminary data.</text>
</comment>
<evidence type="ECO:0000259" key="14">
    <source>
        <dbReference type="PROSITE" id="PS50975"/>
    </source>
</evidence>
<dbReference type="Pfam" id="PF01071">
    <property type="entry name" value="GARS_A"/>
    <property type="match status" value="1"/>
</dbReference>
<dbReference type="InterPro" id="IPR020561">
    <property type="entry name" value="PRibGlycinamid_synth_ATP-grasp"/>
</dbReference>
<keyword evidence="8 13" id="KW-0067">ATP-binding</keyword>
<dbReference type="NCBIfam" id="TIGR00877">
    <property type="entry name" value="purD"/>
    <property type="match status" value="1"/>
</dbReference>
<dbReference type="InterPro" id="IPR020560">
    <property type="entry name" value="PRibGlycinamide_synth_C-dom"/>
</dbReference>
<evidence type="ECO:0000256" key="11">
    <source>
        <dbReference type="ARBA" id="ARBA00042864"/>
    </source>
</evidence>
<evidence type="ECO:0000256" key="1">
    <source>
        <dbReference type="ARBA" id="ARBA00001936"/>
    </source>
</evidence>
<dbReference type="SUPFAM" id="SSF51246">
    <property type="entry name" value="Rudiment single hybrid motif"/>
    <property type="match status" value="1"/>
</dbReference>
<comment type="catalytic activity">
    <reaction evidence="12">
        <text>5-phospho-beta-D-ribosylamine + glycine + ATP = N(1)-(5-phospho-beta-D-ribosyl)glycinamide + ADP + phosphate + H(+)</text>
        <dbReference type="Rhea" id="RHEA:17453"/>
        <dbReference type="ChEBI" id="CHEBI:15378"/>
        <dbReference type="ChEBI" id="CHEBI:30616"/>
        <dbReference type="ChEBI" id="CHEBI:43474"/>
        <dbReference type="ChEBI" id="CHEBI:57305"/>
        <dbReference type="ChEBI" id="CHEBI:58681"/>
        <dbReference type="ChEBI" id="CHEBI:143788"/>
        <dbReference type="ChEBI" id="CHEBI:456216"/>
        <dbReference type="EC" id="6.3.4.13"/>
    </reaction>
</comment>
<dbReference type="AlphaFoldDB" id="A0A495EV49"/>
<dbReference type="PANTHER" id="PTHR43472">
    <property type="entry name" value="PHOSPHORIBOSYLAMINE--GLYCINE LIGASE"/>
    <property type="match status" value="1"/>
</dbReference>
<dbReference type="InterPro" id="IPR000115">
    <property type="entry name" value="PRibGlycinamide_synth"/>
</dbReference>
<reference evidence="15 16" key="1">
    <citation type="submission" date="2018-10" db="EMBL/GenBank/DDBJ databases">
        <title>Genomic Encyclopedia of Type Strains, Phase IV (KMG-IV): sequencing the most valuable type-strain genomes for metagenomic binning, comparative biology and taxonomic classification.</title>
        <authorList>
            <person name="Goeker M."/>
        </authorList>
    </citation>
    <scope>NUCLEOTIDE SEQUENCE [LARGE SCALE GENOMIC DNA]</scope>
    <source>
        <strain evidence="15 16">DSM 25586</strain>
    </source>
</reference>